<evidence type="ECO:0000313" key="4">
    <source>
        <dbReference type="Proteomes" id="UP000276776"/>
    </source>
</evidence>
<dbReference type="InterPro" id="IPR011992">
    <property type="entry name" value="EF-hand-dom_pair"/>
</dbReference>
<name>A0A0N5CV07_THECL</name>
<organism evidence="5">
    <name type="scientific">Thelazia callipaeda</name>
    <name type="common">Oriental eyeworm</name>
    <name type="synonym">Parasitic nematode</name>
    <dbReference type="NCBI Taxonomy" id="103827"/>
    <lineage>
        <taxon>Eukaryota</taxon>
        <taxon>Metazoa</taxon>
        <taxon>Ecdysozoa</taxon>
        <taxon>Nematoda</taxon>
        <taxon>Chromadorea</taxon>
        <taxon>Rhabditida</taxon>
        <taxon>Spirurina</taxon>
        <taxon>Spiruromorpha</taxon>
        <taxon>Thelazioidea</taxon>
        <taxon>Thelaziidae</taxon>
        <taxon>Thelazia</taxon>
    </lineage>
</organism>
<feature type="domain" description="EF-hand" evidence="2">
    <location>
        <begin position="14"/>
        <end position="49"/>
    </location>
</feature>
<protein>
    <submittedName>
        <fullName evidence="5">EF-hand domain-containing protein</fullName>
    </submittedName>
</protein>
<dbReference type="InterPro" id="IPR018247">
    <property type="entry name" value="EF_Hand_1_Ca_BS"/>
</dbReference>
<dbReference type="AlphaFoldDB" id="A0A0N5CV07"/>
<dbReference type="WBParaSite" id="TCLT_0000412301-mRNA-1">
    <property type="protein sequence ID" value="TCLT_0000412301-mRNA-1"/>
    <property type="gene ID" value="TCLT_0000412301"/>
</dbReference>
<evidence type="ECO:0000256" key="1">
    <source>
        <dbReference type="ARBA" id="ARBA00022837"/>
    </source>
</evidence>
<dbReference type="EMBL" id="UYYF01004276">
    <property type="protein sequence ID" value="VDN01174.1"/>
    <property type="molecule type" value="Genomic_DNA"/>
</dbReference>
<evidence type="ECO:0000259" key="2">
    <source>
        <dbReference type="PROSITE" id="PS50222"/>
    </source>
</evidence>
<keyword evidence="1" id="KW-0106">Calcium</keyword>
<dbReference type="CDD" id="cd00051">
    <property type="entry name" value="EFh"/>
    <property type="match status" value="1"/>
</dbReference>
<sequence>MKELEQWQESNTINTDKNLKDLFNANDKNHDKVLTIAEFVPMALVLTKRPVSQSEQFFKAEQNREMAQQMMVLIDQNNDYKLTVQEVHSFANTNAQVSEEEILQTFAFLDTNRDGYLSFNELITLPDKMVELVHFKEPPPVIIE</sequence>
<reference evidence="5" key="1">
    <citation type="submission" date="2017-02" db="UniProtKB">
        <authorList>
            <consortium name="WormBaseParasite"/>
        </authorList>
    </citation>
    <scope>IDENTIFICATION</scope>
</reference>
<accession>A0A0N5CV07</accession>
<dbReference type="GO" id="GO:0005509">
    <property type="term" value="F:calcium ion binding"/>
    <property type="evidence" value="ECO:0007669"/>
    <property type="project" value="InterPro"/>
</dbReference>
<dbReference type="PROSITE" id="PS50222">
    <property type="entry name" value="EF_HAND_2"/>
    <property type="match status" value="2"/>
</dbReference>
<dbReference type="Pfam" id="PF13499">
    <property type="entry name" value="EF-hand_7"/>
    <property type="match status" value="1"/>
</dbReference>
<dbReference type="InterPro" id="IPR002048">
    <property type="entry name" value="EF_hand_dom"/>
</dbReference>
<evidence type="ECO:0000313" key="5">
    <source>
        <dbReference type="WBParaSite" id="TCLT_0000412301-mRNA-1"/>
    </source>
</evidence>
<dbReference type="OMA" id="KAFGYID"/>
<feature type="domain" description="EF-hand" evidence="2">
    <location>
        <begin position="97"/>
        <end position="132"/>
    </location>
</feature>
<proteinExistence type="predicted"/>
<dbReference type="Gene3D" id="1.10.238.10">
    <property type="entry name" value="EF-hand"/>
    <property type="match status" value="1"/>
</dbReference>
<dbReference type="Proteomes" id="UP000276776">
    <property type="component" value="Unassembled WGS sequence"/>
</dbReference>
<dbReference type="SMART" id="SM00054">
    <property type="entry name" value="EFh"/>
    <property type="match status" value="3"/>
</dbReference>
<dbReference type="PROSITE" id="PS00018">
    <property type="entry name" value="EF_HAND_1"/>
    <property type="match status" value="2"/>
</dbReference>
<dbReference type="SUPFAM" id="SSF47473">
    <property type="entry name" value="EF-hand"/>
    <property type="match status" value="1"/>
</dbReference>
<dbReference type="OrthoDB" id="26525at2759"/>
<keyword evidence="4" id="KW-1185">Reference proteome</keyword>
<reference evidence="3 4" key="2">
    <citation type="submission" date="2018-11" db="EMBL/GenBank/DDBJ databases">
        <authorList>
            <consortium name="Pathogen Informatics"/>
        </authorList>
    </citation>
    <scope>NUCLEOTIDE SEQUENCE [LARGE SCALE GENOMIC DNA]</scope>
</reference>
<evidence type="ECO:0000313" key="3">
    <source>
        <dbReference type="EMBL" id="VDN01174.1"/>
    </source>
</evidence>
<dbReference type="STRING" id="103827.A0A0N5CV07"/>
<gene>
    <name evidence="3" type="ORF">TCLT_LOCUS4112</name>
</gene>